<name>A0A7V1D2N4_9GAMM</name>
<gene>
    <name evidence="2" type="ORF">ENH88_20630</name>
</gene>
<proteinExistence type="predicted"/>
<dbReference type="SUPFAM" id="SSF56935">
    <property type="entry name" value="Porins"/>
    <property type="match status" value="1"/>
</dbReference>
<keyword evidence="1" id="KW-0732">Signal</keyword>
<reference evidence="2" key="1">
    <citation type="journal article" date="2020" name="mSystems">
        <title>Genome- and Community-Level Interaction Insights into Carbon Utilization and Element Cycling Functions of Hydrothermarchaeota in Hydrothermal Sediment.</title>
        <authorList>
            <person name="Zhou Z."/>
            <person name="Liu Y."/>
            <person name="Xu W."/>
            <person name="Pan J."/>
            <person name="Luo Z.H."/>
            <person name="Li M."/>
        </authorList>
    </citation>
    <scope>NUCLEOTIDE SEQUENCE [LARGE SCALE GENOMIC DNA]</scope>
    <source>
        <strain evidence="2">HyVt-346</strain>
    </source>
</reference>
<dbReference type="EMBL" id="DRGM01000200">
    <property type="protein sequence ID" value="HEA18808.1"/>
    <property type="molecule type" value="Genomic_DNA"/>
</dbReference>
<organism evidence="2">
    <name type="scientific">Pseudoalteromonas prydzensis</name>
    <dbReference type="NCBI Taxonomy" id="182141"/>
    <lineage>
        <taxon>Bacteria</taxon>
        <taxon>Pseudomonadati</taxon>
        <taxon>Pseudomonadota</taxon>
        <taxon>Gammaproteobacteria</taxon>
        <taxon>Alteromonadales</taxon>
        <taxon>Pseudoalteromonadaceae</taxon>
        <taxon>Pseudoalteromonas</taxon>
    </lineage>
</organism>
<dbReference type="Proteomes" id="UP000886188">
    <property type="component" value="Unassembled WGS sequence"/>
</dbReference>
<evidence type="ECO:0000313" key="2">
    <source>
        <dbReference type="EMBL" id="HEA18808.1"/>
    </source>
</evidence>
<evidence type="ECO:0000256" key="1">
    <source>
        <dbReference type="SAM" id="SignalP"/>
    </source>
</evidence>
<evidence type="ECO:0008006" key="3">
    <source>
        <dbReference type="Google" id="ProtNLM"/>
    </source>
</evidence>
<feature type="signal peptide" evidence="1">
    <location>
        <begin position="1"/>
        <end position="23"/>
    </location>
</feature>
<accession>A0A7V1D2N4</accession>
<feature type="chain" id="PRO_5031230699" description="Porin" evidence="1">
    <location>
        <begin position="24"/>
        <end position="409"/>
    </location>
</feature>
<protein>
    <recommendedName>
        <fullName evidence="3">Porin</fullName>
    </recommendedName>
</protein>
<dbReference type="RefSeq" id="WP_304185177.1">
    <property type="nucleotide sequence ID" value="NZ_DRGM01000200.1"/>
</dbReference>
<comment type="caution">
    <text evidence="2">The sequence shown here is derived from an EMBL/GenBank/DDBJ whole genome shotgun (WGS) entry which is preliminary data.</text>
</comment>
<sequence length="409" mass="46276">MTMNKAIFAVNLLGLICSINAFAQVKGLVQLSAVKGDQQLSWQQGGVGLYRYDSDNDGIVLSQGLLDFRVDLTTAWSAHGVINAYQDPQSSLGFSQAYLQYQPLTQSNYKWHLRVGGFYPLLSLENPDMGWLSPYNYTNSAINSWLGEEVRTVGVEATIKRPGRSFNSAHSFSFVAATFKGNDPAGTLLAWRGFALHDRQTTFNESIAFAPIASFNTPQLQYQANQVLPFEEVDGRFGYYLGMHWDYLKKSQFRFYYYDNNGDPAALNYATGQYAWDTRFASAAWLYKLTAQTRLIVQAMSGKTAMGKNRGVNNDFYSHFALLSHKIAKHRFSVRYDFFEVTDHDDWAFDPNASHGEAITATWRYQLTPQWQLGIEGSALHSQADNREAMAMASKLSQQQLSLNLQWRY</sequence>
<dbReference type="AlphaFoldDB" id="A0A7V1D2N4"/>